<evidence type="ECO:0000313" key="1">
    <source>
        <dbReference type="EMBL" id="KAK9686309.1"/>
    </source>
</evidence>
<comment type="caution">
    <text evidence="1">The sequence shown here is derived from an EMBL/GenBank/DDBJ whole genome shotgun (WGS) entry which is preliminary data.</text>
</comment>
<proteinExistence type="predicted"/>
<evidence type="ECO:0000313" key="2">
    <source>
        <dbReference type="Proteomes" id="UP001458880"/>
    </source>
</evidence>
<dbReference type="Proteomes" id="UP001458880">
    <property type="component" value="Unassembled WGS sequence"/>
</dbReference>
<evidence type="ECO:0008006" key="3">
    <source>
        <dbReference type="Google" id="ProtNLM"/>
    </source>
</evidence>
<sequence>MPTETTVEKPKQQLGMGSLYGPPALYNINALIDVCPDSVSIDKISDDDIYEALKQLHSKRSSDEWKFAKRDLDGLTSWCQRNMLPLNVGKCSVMSYTRLTRPILFDYQTSKESLKRKQTVMDPAYLISKGHDSILDEPRRILNADETCFLLSPKETKVLAPKGCKNVYKIDRAVSKANLTVMFTFSPSGDTTLPMIIHPYNLNSVPEEWGIGLSENGWMKAEIFFEYISKG</sequence>
<keyword evidence="2" id="KW-1185">Reference proteome</keyword>
<reference evidence="1 2" key="1">
    <citation type="journal article" date="2024" name="BMC Genomics">
        <title>De novo assembly and annotation of Popillia japonica's genome with initial clues to its potential as an invasive pest.</title>
        <authorList>
            <person name="Cucini C."/>
            <person name="Boschi S."/>
            <person name="Funari R."/>
            <person name="Cardaioli E."/>
            <person name="Iannotti N."/>
            <person name="Marturano G."/>
            <person name="Paoli F."/>
            <person name="Bruttini M."/>
            <person name="Carapelli A."/>
            <person name="Frati F."/>
            <person name="Nardi F."/>
        </authorList>
    </citation>
    <scope>NUCLEOTIDE SEQUENCE [LARGE SCALE GENOMIC DNA]</scope>
    <source>
        <strain evidence="1">DMR45628</strain>
    </source>
</reference>
<protein>
    <recommendedName>
        <fullName evidence="3">DDE-1 domain-containing protein</fullName>
    </recommendedName>
</protein>
<gene>
    <name evidence="1" type="ORF">QE152_g37277</name>
</gene>
<accession>A0AAW1IB07</accession>
<name>A0AAW1IB07_POPJA</name>
<dbReference type="AlphaFoldDB" id="A0AAW1IB07"/>
<organism evidence="1 2">
    <name type="scientific">Popillia japonica</name>
    <name type="common">Japanese beetle</name>
    <dbReference type="NCBI Taxonomy" id="7064"/>
    <lineage>
        <taxon>Eukaryota</taxon>
        <taxon>Metazoa</taxon>
        <taxon>Ecdysozoa</taxon>
        <taxon>Arthropoda</taxon>
        <taxon>Hexapoda</taxon>
        <taxon>Insecta</taxon>
        <taxon>Pterygota</taxon>
        <taxon>Neoptera</taxon>
        <taxon>Endopterygota</taxon>
        <taxon>Coleoptera</taxon>
        <taxon>Polyphaga</taxon>
        <taxon>Scarabaeiformia</taxon>
        <taxon>Scarabaeidae</taxon>
        <taxon>Rutelinae</taxon>
        <taxon>Popillia</taxon>
    </lineage>
</organism>
<dbReference type="EMBL" id="JASPKY010000715">
    <property type="protein sequence ID" value="KAK9686309.1"/>
    <property type="molecule type" value="Genomic_DNA"/>
</dbReference>